<keyword evidence="1" id="KW-0812">Transmembrane</keyword>
<keyword evidence="1" id="KW-0472">Membrane</keyword>
<comment type="caution">
    <text evidence="2">The sequence shown here is derived from an EMBL/GenBank/DDBJ whole genome shotgun (WGS) entry which is preliminary data.</text>
</comment>
<feature type="transmembrane region" description="Helical" evidence="1">
    <location>
        <begin position="2697"/>
        <end position="2718"/>
    </location>
</feature>
<dbReference type="OrthoDB" id="300476at2759"/>
<feature type="transmembrane region" description="Helical" evidence="1">
    <location>
        <begin position="2858"/>
        <end position="2875"/>
    </location>
</feature>
<dbReference type="PANTHER" id="PTHR11319:SF35">
    <property type="entry name" value="OUTER MEMBRANE PROTEIN PMPC-RELATED"/>
    <property type="match status" value="1"/>
</dbReference>
<feature type="transmembrane region" description="Helical" evidence="1">
    <location>
        <begin position="2553"/>
        <end position="2571"/>
    </location>
</feature>
<accession>A0A8S1WL59</accession>
<feature type="transmembrane region" description="Helical" evidence="1">
    <location>
        <begin position="2748"/>
        <end position="2773"/>
    </location>
</feature>
<dbReference type="InterPro" id="IPR006212">
    <property type="entry name" value="Furin_repeat"/>
</dbReference>
<feature type="transmembrane region" description="Helical" evidence="1">
    <location>
        <begin position="2887"/>
        <end position="2905"/>
    </location>
</feature>
<feature type="transmembrane region" description="Helical" evidence="1">
    <location>
        <begin position="2664"/>
        <end position="2685"/>
    </location>
</feature>
<organism evidence="2 3">
    <name type="scientific">Paramecium pentaurelia</name>
    <dbReference type="NCBI Taxonomy" id="43138"/>
    <lineage>
        <taxon>Eukaryota</taxon>
        <taxon>Sar</taxon>
        <taxon>Alveolata</taxon>
        <taxon>Ciliophora</taxon>
        <taxon>Intramacronucleata</taxon>
        <taxon>Oligohymenophorea</taxon>
        <taxon>Peniculida</taxon>
        <taxon>Parameciidae</taxon>
        <taxon>Paramecium</taxon>
    </lineage>
</organism>
<dbReference type="EMBL" id="CAJJDO010000093">
    <property type="protein sequence ID" value="CAD8189351.1"/>
    <property type="molecule type" value="Genomic_DNA"/>
</dbReference>
<dbReference type="SMART" id="SM00710">
    <property type="entry name" value="PbH1"/>
    <property type="match status" value="5"/>
</dbReference>
<feature type="transmembrane region" description="Helical" evidence="1">
    <location>
        <begin position="2608"/>
        <end position="2625"/>
    </location>
</feature>
<name>A0A8S1WL59_9CILI</name>
<dbReference type="CDD" id="cd00064">
    <property type="entry name" value="FU"/>
    <property type="match status" value="1"/>
</dbReference>
<keyword evidence="3" id="KW-1185">Reference proteome</keyword>
<dbReference type="PANTHER" id="PTHR11319">
    <property type="entry name" value="G PROTEIN-COUPLED RECEPTOR-RELATED"/>
    <property type="match status" value="1"/>
</dbReference>
<evidence type="ECO:0000313" key="3">
    <source>
        <dbReference type="Proteomes" id="UP000689195"/>
    </source>
</evidence>
<protein>
    <submittedName>
        <fullName evidence="2">Uncharacterized protein</fullName>
    </submittedName>
</protein>
<keyword evidence="1" id="KW-1133">Transmembrane helix</keyword>
<dbReference type="InterPro" id="IPR006626">
    <property type="entry name" value="PbH1"/>
</dbReference>
<proteinExistence type="predicted"/>
<gene>
    <name evidence="2" type="ORF">PPENT_87.1.T0930168</name>
</gene>
<evidence type="ECO:0000256" key="1">
    <source>
        <dbReference type="SAM" id="Phobius"/>
    </source>
</evidence>
<reference evidence="2" key="1">
    <citation type="submission" date="2021-01" db="EMBL/GenBank/DDBJ databases">
        <authorList>
            <consortium name="Genoscope - CEA"/>
            <person name="William W."/>
        </authorList>
    </citation>
    <scope>NUCLEOTIDE SEQUENCE</scope>
</reference>
<dbReference type="Proteomes" id="UP000689195">
    <property type="component" value="Unassembled WGS sequence"/>
</dbReference>
<evidence type="ECO:0000313" key="2">
    <source>
        <dbReference type="EMBL" id="CAD8189351.1"/>
    </source>
</evidence>
<sequence>MLQFAQTSFSNYEDSILTSGFLMTEESINIINQDYKDTYGIGFWSMSIPLQIPKRNFDIDIPYDDTQQETGEMLLLVKDSDTNDYLFVVSKILDYPNQQVQHMIKFFNKNSHFNFFYNFNALEYEGIWIFHLILIQPINEVVLVEVSNQSKQSHIFASEIQKNLKIFQGGRGQINDQNLNTFRGLLSKLIFLPYLSYSENSFQQIQLDNQIPQKYQTEQKIKIIPDLLTFDGYSTIELVINQYGKSYCLSGWVKYNFQNSEADKYILMRMTGFINYEDQKKLGDDLFSVQVFFSKIQPQKTKIVVHADAYSMPIQQSFQSQYDLTLQGVQDENYEVVQSTRTLQYQEDFRYYEGLQQWHFVQYEYGRSNFDEKMLFQIQFFNKLGLIREQLGNDIFRGSFINSQFNVFFGGDNFNHNFLQAQVFDFKIEYNYDKDKVLLFNCHYSCLTCKGPQDTDCLSCGENTNRYFQSEVSMCKCNQGYFDFGQIICTDTYYSSVQLHEVATQNANICPLGYFRLPIDSTNYECKQCPQHMTNQFILCAECYFFQKTWYLKPVCKQDFKTLKDSQDQVFHLFTRNKLEYDLYSINLERELIFHSELEDYCVKNTTSKQFCFTFPYYHLGNLAQMQCKSNYFIDTDKYQCRQYKKNCTVYDNIGNCWGCFPGMYLFWRSCIECPIGCSTCENKFGFIPFCQTCSKYYSLIDEQCKMCGDYCEICESYYDDYLEQKYLRCLKCIDDSKYHISLDGKKCLLNQISNCVHAFQALRDDLTVNTLDIKFKPKFDLDQIVTLCAKCETSYVFVFEINQCVKDITEEDCQVGIGQLKEDQSLKSIICLSSTKQTNQVVQFTEGCQSYNRYCQVCLQTDILNAFACLDCINGYYLQIPSGKCLACPPELKCKSCYSQHSILKDRWKLQVRSFYRKYIEINGFHQYIVYGQSQNSNDYEIICSACLDGYKLHNNVCLKYCQDDCLECIFSNDKYICNKCPQEQRGRRLTLIDNKCVECPENCALCRVRSNEEIQQINPLFKNPKYNKYTYQCLKSYQDQSYYYDEDFGLFVECQKNDQGNGCYKKLIISLYLYGDKQQYYDDFFGQPDEESMIKFQKENILLFDLLESEYSSFMEFENDEFYTLANSKLIKTIVIKLTSKSEISYNNFAGGQIKQTFQENIFTLKDVEIEFNFQFDTIFILHSDIEFINFSKITLSSITLTSISISRFIFRSSFPQTILLANINFLKNDYINDRDFNFSFNFKNVTSLQMNNLYIYNVSIITQGSFINIEETIYPKKLIFSNITLRKCKVETSFLDLQLGEQDYVEIDTVTLISNFTNSTFIKGSQSIENGKLKLSNLILTSYISNSQYLFDFEKMFRLEIINLEIIQTILINTTLILLNRNSYLDNVKFKECQFLTKSIGIENHNNFLSQNITQQFTSLLFEDNHYDSIIKFIYLKKYSSQTQNITLNYFSQINNHYIKDSINEYRKLVDFSLITIQYDYVSISNLVIERGFGLNDITIYDCQKLKIENGIFKQEKYRFLGLHKFLSCQLKQVQAQYYSTTLKIFSSKVTQLKNLTFSKVLSYNFPIIAIDSADQKLTNQSETIIFQDISFSSNIILLTEILFQTSLISIQSYQQSTIQINNITFLNNVFHQYTQFDFTQTAGLLLIDCPYCQIYLMNSNFQNNIVLNSISSIMNIKTQKLQISNSLFYNNSIFRYEIIQPHIQWGFTSSVSEYVIKQIFESNSKSGVGELQAEEILIQNNTFINSSGSIGGCFSIFSYGSTDILIKNNSFEGISTKFLNDLEYGGAIYIDGSSSSSLNIELNNNIGNKIFCRGFGGFIYLKSITSQSNLTIINLHLEDIFAQQGSAIYVSFSKFVESPQILLVQKVQISSTQIGYLEFLNKFNEFSSQQEIQQLINNRSLVYLEFGSLIQMSEIQTNNLILESFLILQETKYIYLSQIQIQNSSISNKLISVFSFTTTNQEIIIQNSVFRSIQIGFNFTNQTNTTCININPQLNDIMYQCLHDFIQAPIQLNVNQQSGYYNQAFCVFQEIIKQIDYQNSGLILFNNFTNQDKIQISSLTFVNIFCSICEYGLIYLQFQPSEYFIQQQLITSLEVRNCSCGQQGCLNIVKLPNKDRRLLNQFELYSLIYEFKIRYYNCQHNIATQGTCLKINSLQTLLQNSLFQYNEAAEEGGSIYIKGNKNLIIEDCVIHFNKGSIGGGLYFSDQVAMNLLNNKTKIIKNIARIYGNNVASNPQQLSIQIRNDSQVLSAKTKIQNSTLKIQEIKLNPYVDLNGQIVKHIYLPTGQEISSYKIFDWKNKLYYNSNMIFRILALDGDLNSVQQLQNSQCIIESRRFNESNNEDQDFTNNYTSIQQISFNQVTQSYNLDDLIVYFDNSVPKEIVLQLQFSCNSIKVPIYNTQYPYQVIDYHSNYKLRVNIKTYQCQFGEIKNTTSFSCETCDSDQGLYSLTLNSQKCDIKDDLTTLSIKDNQLILRAGYWRPYFDTKAINYCLNLQENCLGGINEGDNSCYIGHIGALCEQCDLYNIRGNGQYSIVKKFTCGPCVEKEKNVFVILGIIILTLIFLLISIQGNRKTMEEFTKSSVFKIYRYQVYLNKNQSGTLIKMLTNYFQIIVSITTFQLHFSAGLNNTMNVVGNPLQTSSYSLDCFLVEYKDLQIEYARMIWQIILPILYIVVFICFYFLAILIKKDKFNPSIAATAAIYIYIYVQPNLINGFIELLSYRNISGFKWIQANVSKRYDTTTHTMWMFEFCLPFIILIAIIIPCFFFFGLYSNKNHFEKKKVMSHWGYLYNEYKKEAYFWELIKIIQKELIILSLVYYEDTVVVKGVLVLFITYTYQELNALYQPYQLNNLNQLDYYSANISMITIGLAIGTYMSQQVHLEELQIPFFFLMALQNLLFLGKIIKQILQEYSKQYEVLLDKIKEMIKQRFPEIDENPFMKRLFKSRGESRKNAILRFSKLRNFGIPLAQQIIQMRQANFDQNAKKRTSTSTAQDGGFQSKKKGVYYQKSLLKIKSFAKKI</sequence>